<evidence type="ECO:0000313" key="1">
    <source>
        <dbReference type="EMBL" id="EYA15833.1"/>
    </source>
</evidence>
<name>A0AAN4SJU7_BACFG</name>
<accession>A0AAN4SJU7</accession>
<sequence>MASVSEIFGDTNLIIYSGENPLRDNHILQTILAWIEKQLILK</sequence>
<dbReference type="EMBL" id="JGEA01000014">
    <property type="protein sequence ID" value="EYA15833.1"/>
    <property type="molecule type" value="Genomic_DNA"/>
</dbReference>
<reference evidence="1 2" key="1">
    <citation type="submission" date="2014-02" db="EMBL/GenBank/DDBJ databases">
        <authorList>
            <person name="Sears C."/>
            <person name="Carroll K."/>
            <person name="Sack B.R."/>
            <person name="Qadri F."/>
            <person name="Myers L.L."/>
            <person name="Chung G.-T."/>
            <person name="Escheverria P."/>
            <person name="Fraser C.M."/>
            <person name="Sadzewicz L."/>
            <person name="Shefchek K.A."/>
            <person name="Tallon L."/>
            <person name="Das S.P."/>
            <person name="Daugherty S."/>
            <person name="Mongodin E.F."/>
        </authorList>
    </citation>
    <scope>NUCLEOTIDE SEQUENCE [LARGE SCALE GENOMIC DNA]</scope>
    <source>
        <strain evidence="1 2">1007-1-F #10</strain>
    </source>
</reference>
<organism evidence="1 2">
    <name type="scientific">Bacteroides fragilis str. 1007-1-F #10</name>
    <dbReference type="NCBI Taxonomy" id="1339295"/>
    <lineage>
        <taxon>Bacteria</taxon>
        <taxon>Pseudomonadati</taxon>
        <taxon>Bacteroidota</taxon>
        <taxon>Bacteroidia</taxon>
        <taxon>Bacteroidales</taxon>
        <taxon>Bacteroidaceae</taxon>
        <taxon>Bacteroides</taxon>
    </lineage>
</organism>
<evidence type="ECO:0000313" key="2">
    <source>
        <dbReference type="Proteomes" id="UP000022433"/>
    </source>
</evidence>
<proteinExistence type="predicted"/>
<dbReference type="Proteomes" id="UP000022433">
    <property type="component" value="Unassembled WGS sequence"/>
</dbReference>
<protein>
    <submittedName>
        <fullName evidence="1">Uncharacterized protein</fullName>
    </submittedName>
</protein>
<gene>
    <name evidence="1" type="ORF">M104_1128</name>
</gene>
<comment type="caution">
    <text evidence="1">The sequence shown here is derived from an EMBL/GenBank/DDBJ whole genome shotgun (WGS) entry which is preliminary data.</text>
</comment>
<dbReference type="AlphaFoldDB" id="A0AAN4SJU7"/>